<dbReference type="InterPro" id="IPR016162">
    <property type="entry name" value="Ald_DH_N"/>
</dbReference>
<comment type="similarity">
    <text evidence="1 5">Belongs to the aldehyde dehydrogenase family.</text>
</comment>
<dbReference type="PROSITE" id="PS00687">
    <property type="entry name" value="ALDEHYDE_DEHYDR_GLU"/>
    <property type="match status" value="1"/>
</dbReference>
<protein>
    <submittedName>
        <fullName evidence="7">Benzaldehyde dehydrogenase (NAD+)</fullName>
    </submittedName>
</protein>
<feature type="domain" description="Aldehyde dehydrogenase" evidence="6">
    <location>
        <begin position="18"/>
        <end position="475"/>
    </location>
</feature>
<dbReference type="InterPro" id="IPR029510">
    <property type="entry name" value="Ald_DH_CS_GLU"/>
</dbReference>
<dbReference type="Pfam" id="PF00171">
    <property type="entry name" value="Aldedh"/>
    <property type="match status" value="1"/>
</dbReference>
<evidence type="ECO:0000313" key="8">
    <source>
        <dbReference type="Proteomes" id="UP000240542"/>
    </source>
</evidence>
<keyword evidence="2 5" id="KW-0560">Oxidoreductase</keyword>
<accession>A0A2P8DNU0</accession>
<dbReference type="Gene3D" id="3.40.309.10">
    <property type="entry name" value="Aldehyde Dehydrogenase, Chain A, domain 2"/>
    <property type="match status" value="1"/>
</dbReference>
<dbReference type="InterPro" id="IPR015590">
    <property type="entry name" value="Aldehyde_DH_dom"/>
</dbReference>
<proteinExistence type="inferred from homology"/>
<comment type="caution">
    <text evidence="7">The sequence shown here is derived from an EMBL/GenBank/DDBJ whole genome shotgun (WGS) entry which is preliminary data.</text>
</comment>
<evidence type="ECO:0000256" key="4">
    <source>
        <dbReference type="PROSITE-ProRule" id="PRU10007"/>
    </source>
</evidence>
<organism evidence="7 8">
    <name type="scientific">Murinocardiopsis flavida</name>
    <dbReference type="NCBI Taxonomy" id="645275"/>
    <lineage>
        <taxon>Bacteria</taxon>
        <taxon>Bacillati</taxon>
        <taxon>Actinomycetota</taxon>
        <taxon>Actinomycetes</taxon>
        <taxon>Streptosporangiales</taxon>
        <taxon>Nocardiopsidaceae</taxon>
        <taxon>Murinocardiopsis</taxon>
    </lineage>
</organism>
<reference evidence="7 8" key="1">
    <citation type="submission" date="2018-03" db="EMBL/GenBank/DDBJ databases">
        <title>Genomic Encyclopedia of Archaeal and Bacterial Type Strains, Phase II (KMG-II): from individual species to whole genera.</title>
        <authorList>
            <person name="Goeker M."/>
        </authorList>
    </citation>
    <scope>NUCLEOTIDE SEQUENCE [LARGE SCALE GENOMIC DNA]</scope>
    <source>
        <strain evidence="7 8">DSM 45312</strain>
    </source>
</reference>
<dbReference type="OrthoDB" id="3802174at2"/>
<dbReference type="GO" id="GO:0016620">
    <property type="term" value="F:oxidoreductase activity, acting on the aldehyde or oxo group of donors, NAD or NADP as acceptor"/>
    <property type="evidence" value="ECO:0007669"/>
    <property type="project" value="InterPro"/>
</dbReference>
<keyword evidence="8" id="KW-1185">Reference proteome</keyword>
<dbReference type="PANTHER" id="PTHR42986:SF1">
    <property type="entry name" value="BENZALDEHYDE DEHYDROGENASE YFMT"/>
    <property type="match status" value="1"/>
</dbReference>
<dbReference type="AlphaFoldDB" id="A0A2P8DNU0"/>
<gene>
    <name evidence="7" type="ORF">CLV63_104108</name>
</gene>
<evidence type="ECO:0000256" key="3">
    <source>
        <dbReference type="ARBA" id="ARBA00023027"/>
    </source>
</evidence>
<dbReference type="PANTHER" id="PTHR42986">
    <property type="entry name" value="BENZALDEHYDE DEHYDROGENASE YFMT"/>
    <property type="match status" value="1"/>
</dbReference>
<dbReference type="Proteomes" id="UP000240542">
    <property type="component" value="Unassembled WGS sequence"/>
</dbReference>
<sequence>MHLIDPDVWGHKVFTGAWTPAAGGTTPVVSPATGTHLGAIGRAGPEDVRAAADRAADVQPQWAHTPYTDRAAVLRTAGDLLAEHKEEAQRWLRLEGGSARGKAAFSVHVATAELYEAAALASQAHGEVLRTAQPKLSLSRQVPAGVVGVIAPFNFPLILAVRSVAPALALGNAVVLKPDPRTAVCGGALLAEVFRRAGLPDGVLQVLPGGADAGEALIAAPPVRVVSFTGSTAAGRAVGELGARHLKRVHLELGGNSPLIVLADADPGRAAAAGAWGSFLHQGQICMTTGRHLVHERVADAYVDALAAKADSLTVGDPDGAETVLGPLIDAGQRDKVHALVRGSVDAGARLAAGGSYTDLYYRPTVLDGVAPDSPAYATEVFGPVAPVVRFSSTDEAVRLAADSPYGLSLGIITGNPMRGLEVADRIPSGIVHINDQTVDDEPTAPFGGVGDSGTGARFGGTRANIDAFTETQWVTMRADIARHPF</sequence>
<dbReference type="InterPro" id="IPR016161">
    <property type="entry name" value="Ald_DH/histidinol_DH"/>
</dbReference>
<name>A0A2P8DNU0_9ACTN</name>
<evidence type="ECO:0000259" key="6">
    <source>
        <dbReference type="Pfam" id="PF00171"/>
    </source>
</evidence>
<evidence type="ECO:0000256" key="1">
    <source>
        <dbReference type="ARBA" id="ARBA00009986"/>
    </source>
</evidence>
<evidence type="ECO:0000256" key="2">
    <source>
        <dbReference type="ARBA" id="ARBA00023002"/>
    </source>
</evidence>
<keyword evidence="3" id="KW-0520">NAD</keyword>
<dbReference type="InterPro" id="IPR016163">
    <property type="entry name" value="Ald_DH_C"/>
</dbReference>
<dbReference type="Gene3D" id="3.40.605.10">
    <property type="entry name" value="Aldehyde Dehydrogenase, Chain A, domain 1"/>
    <property type="match status" value="1"/>
</dbReference>
<dbReference type="SUPFAM" id="SSF53720">
    <property type="entry name" value="ALDH-like"/>
    <property type="match status" value="1"/>
</dbReference>
<feature type="active site" evidence="4">
    <location>
        <position position="252"/>
    </location>
</feature>
<dbReference type="EMBL" id="PYGA01000004">
    <property type="protein sequence ID" value="PSK98884.1"/>
    <property type="molecule type" value="Genomic_DNA"/>
</dbReference>
<evidence type="ECO:0000313" key="7">
    <source>
        <dbReference type="EMBL" id="PSK98884.1"/>
    </source>
</evidence>
<dbReference type="RefSeq" id="WP_106582213.1">
    <property type="nucleotide sequence ID" value="NZ_PYGA01000004.1"/>
</dbReference>
<evidence type="ECO:0000256" key="5">
    <source>
        <dbReference type="RuleBase" id="RU003345"/>
    </source>
</evidence>